<proteinExistence type="predicted"/>
<feature type="transmembrane region" description="Helical" evidence="1">
    <location>
        <begin position="146"/>
        <end position="164"/>
    </location>
</feature>
<organism evidence="2 3">
    <name type="scientific">Candidatus Acutalibacter ornithocaccae</name>
    <dbReference type="NCBI Taxonomy" id="2838416"/>
    <lineage>
        <taxon>Bacteria</taxon>
        <taxon>Bacillati</taxon>
        <taxon>Bacillota</taxon>
        <taxon>Clostridia</taxon>
        <taxon>Eubacteriales</taxon>
        <taxon>Acutalibacteraceae</taxon>
        <taxon>Acutalibacter</taxon>
    </lineage>
</organism>
<protein>
    <submittedName>
        <fullName evidence="2">Uncharacterized protein</fullName>
    </submittedName>
</protein>
<dbReference type="AlphaFoldDB" id="A0A9D2LZ74"/>
<keyword evidence="1" id="KW-0812">Transmembrane</keyword>
<reference evidence="2" key="2">
    <citation type="submission" date="2021-04" db="EMBL/GenBank/DDBJ databases">
        <authorList>
            <person name="Gilroy R."/>
        </authorList>
    </citation>
    <scope>NUCLEOTIDE SEQUENCE</scope>
    <source>
        <strain evidence="2">ChiBcolR8-3208</strain>
    </source>
</reference>
<feature type="transmembrane region" description="Helical" evidence="1">
    <location>
        <begin position="68"/>
        <end position="87"/>
    </location>
</feature>
<feature type="transmembrane region" description="Helical" evidence="1">
    <location>
        <begin position="123"/>
        <end position="140"/>
    </location>
</feature>
<evidence type="ECO:0000313" key="3">
    <source>
        <dbReference type="Proteomes" id="UP000824214"/>
    </source>
</evidence>
<dbReference type="Proteomes" id="UP000824214">
    <property type="component" value="Unassembled WGS sequence"/>
</dbReference>
<feature type="transmembrane region" description="Helical" evidence="1">
    <location>
        <begin position="93"/>
        <end position="116"/>
    </location>
</feature>
<reference evidence="2" key="1">
    <citation type="journal article" date="2021" name="PeerJ">
        <title>Extensive microbial diversity within the chicken gut microbiome revealed by metagenomics and culture.</title>
        <authorList>
            <person name="Gilroy R."/>
            <person name="Ravi A."/>
            <person name="Getino M."/>
            <person name="Pursley I."/>
            <person name="Horton D.L."/>
            <person name="Alikhan N.F."/>
            <person name="Baker D."/>
            <person name="Gharbi K."/>
            <person name="Hall N."/>
            <person name="Watson M."/>
            <person name="Adriaenssens E.M."/>
            <person name="Foster-Nyarko E."/>
            <person name="Jarju S."/>
            <person name="Secka A."/>
            <person name="Antonio M."/>
            <person name="Oren A."/>
            <person name="Chaudhuri R.R."/>
            <person name="La Ragione R."/>
            <person name="Hildebrand F."/>
            <person name="Pallen M.J."/>
        </authorList>
    </citation>
    <scope>NUCLEOTIDE SEQUENCE</scope>
    <source>
        <strain evidence="2">ChiBcolR8-3208</strain>
    </source>
</reference>
<accession>A0A9D2LZ74</accession>
<evidence type="ECO:0000313" key="2">
    <source>
        <dbReference type="EMBL" id="HJB37433.1"/>
    </source>
</evidence>
<gene>
    <name evidence="2" type="ORF">H9942_05125</name>
</gene>
<keyword evidence="1" id="KW-1133">Transmembrane helix</keyword>
<feature type="transmembrane region" description="Helical" evidence="1">
    <location>
        <begin position="44"/>
        <end position="61"/>
    </location>
</feature>
<evidence type="ECO:0000256" key="1">
    <source>
        <dbReference type="SAM" id="Phobius"/>
    </source>
</evidence>
<keyword evidence="1" id="KW-0472">Membrane</keyword>
<sequence length="177" mass="19611">MKKAVPWLLRPAPMGVLGLVTGFLVKMLDIHCYAQHFGVSLSDIFSQAGVWVVIGVAISLYSRDNRTAMANIFLFCAGMLLTYYITAEVTNSIYGWSFIKAWTAFACLSPLMAYLVRLTLRPGALALVLKLGVFAGYGGLNLLLGSFLHYYDIPFLAVLVYWLFGKRWARPSGNENA</sequence>
<name>A0A9D2LZ74_9FIRM</name>
<comment type="caution">
    <text evidence="2">The sequence shown here is derived from an EMBL/GenBank/DDBJ whole genome shotgun (WGS) entry which is preliminary data.</text>
</comment>
<dbReference type="EMBL" id="DWXZ01000105">
    <property type="protein sequence ID" value="HJB37433.1"/>
    <property type="molecule type" value="Genomic_DNA"/>
</dbReference>